<dbReference type="AlphaFoldDB" id="A0ABD2H2A0"/>
<dbReference type="Proteomes" id="UP001619887">
    <property type="component" value="Unassembled WGS sequence"/>
</dbReference>
<organism evidence="1 2">
    <name type="scientific">Pagothenia borchgrevinki</name>
    <name type="common">Bald rockcod</name>
    <name type="synonym">Trematomus borchgrevinki</name>
    <dbReference type="NCBI Taxonomy" id="8213"/>
    <lineage>
        <taxon>Eukaryota</taxon>
        <taxon>Metazoa</taxon>
        <taxon>Chordata</taxon>
        <taxon>Craniata</taxon>
        <taxon>Vertebrata</taxon>
        <taxon>Euteleostomi</taxon>
        <taxon>Actinopterygii</taxon>
        <taxon>Neopterygii</taxon>
        <taxon>Teleostei</taxon>
        <taxon>Neoteleostei</taxon>
        <taxon>Acanthomorphata</taxon>
        <taxon>Eupercaria</taxon>
        <taxon>Perciformes</taxon>
        <taxon>Notothenioidei</taxon>
        <taxon>Nototheniidae</taxon>
        <taxon>Pagothenia</taxon>
    </lineage>
</organism>
<dbReference type="EMBL" id="JBIYXZ010002073">
    <property type="protein sequence ID" value="KAL3060389.1"/>
    <property type="molecule type" value="Genomic_DNA"/>
</dbReference>
<protein>
    <submittedName>
        <fullName evidence="1">Uncharacterized protein</fullName>
    </submittedName>
</protein>
<sequence length="69" mass="8016">MCISAIGLYMYMKRKHNTNTENEQPSIGMTHIYEVIQEKHIEGPHQHRHTERGAVTTTDSFYDLLQAVN</sequence>
<accession>A0ABD2H2A0</accession>
<proteinExistence type="predicted"/>
<gene>
    <name evidence="1" type="ORF">OYC64_014864</name>
</gene>
<comment type="caution">
    <text evidence="1">The sequence shown here is derived from an EMBL/GenBank/DDBJ whole genome shotgun (WGS) entry which is preliminary data.</text>
</comment>
<keyword evidence="2" id="KW-1185">Reference proteome</keyword>
<reference evidence="1 2" key="2">
    <citation type="journal article" date="2024" name="G3 (Bethesda)">
        <title>The genome of the cryopelagic Antarctic bald notothen, Trematomus borchgrevinki.</title>
        <authorList>
            <person name="Rayamajhi N."/>
            <person name="Rivera-Colon A.G."/>
            <person name="Minhas B.F."/>
            <person name="Cheng C.C."/>
            <person name="Catchen J.M."/>
        </authorList>
    </citation>
    <scope>NUCLEOTIDE SEQUENCE [LARGE SCALE GENOMIC DNA]</scope>
    <source>
        <strain evidence="1">AGRC-2024</strain>
    </source>
</reference>
<reference evidence="1 2" key="1">
    <citation type="journal article" date="2022" name="G3 (Bethesda)">
        <title>Evaluating Illumina-, Nanopore-, and PacBio-based genome assembly strategies with the bald notothen, Trematomus borchgrevinki.</title>
        <authorList>
            <person name="Rayamajhi N."/>
            <person name="Cheng C.C."/>
            <person name="Catchen J.M."/>
        </authorList>
    </citation>
    <scope>NUCLEOTIDE SEQUENCE [LARGE SCALE GENOMIC DNA]</scope>
    <source>
        <strain evidence="1">AGRC-2024</strain>
    </source>
</reference>
<evidence type="ECO:0000313" key="2">
    <source>
        <dbReference type="Proteomes" id="UP001619887"/>
    </source>
</evidence>
<name>A0ABD2H2A0_PAGBO</name>
<evidence type="ECO:0000313" key="1">
    <source>
        <dbReference type="EMBL" id="KAL3060389.1"/>
    </source>
</evidence>